<proteinExistence type="predicted"/>
<gene>
    <name evidence="1" type="ORF">Pint_21170</name>
</gene>
<protein>
    <submittedName>
        <fullName evidence="1">Uncharacterized protein</fullName>
    </submittedName>
</protein>
<comment type="caution">
    <text evidence="1">The sequence shown here is derived from an EMBL/GenBank/DDBJ whole genome shotgun (WGS) entry which is preliminary data.</text>
</comment>
<evidence type="ECO:0000313" key="1">
    <source>
        <dbReference type="EMBL" id="KAJ0013836.1"/>
    </source>
</evidence>
<evidence type="ECO:0000313" key="2">
    <source>
        <dbReference type="Proteomes" id="UP001163603"/>
    </source>
</evidence>
<dbReference type="Proteomes" id="UP001163603">
    <property type="component" value="Chromosome 13"/>
</dbReference>
<name>A0ACC0XCS7_9ROSI</name>
<dbReference type="EMBL" id="CM047748">
    <property type="protein sequence ID" value="KAJ0013836.1"/>
    <property type="molecule type" value="Genomic_DNA"/>
</dbReference>
<reference evidence="2" key="1">
    <citation type="journal article" date="2023" name="G3 (Bethesda)">
        <title>Genome assembly and association tests identify interacting loci associated with vigor, precocity, and sex in interspecific pistachio rootstocks.</title>
        <authorList>
            <person name="Palmer W."/>
            <person name="Jacygrad E."/>
            <person name="Sagayaradj S."/>
            <person name="Cavanaugh K."/>
            <person name="Han R."/>
            <person name="Bertier L."/>
            <person name="Beede B."/>
            <person name="Kafkas S."/>
            <person name="Golino D."/>
            <person name="Preece J."/>
            <person name="Michelmore R."/>
        </authorList>
    </citation>
    <scope>NUCLEOTIDE SEQUENCE [LARGE SCALE GENOMIC DNA]</scope>
</reference>
<keyword evidence="2" id="KW-1185">Reference proteome</keyword>
<sequence length="61" mass="6674">MILSAKSQGGLKPGFYSSSCPKAEVVVRSTVTSHFNKDPTIARDLLRLHFHECSPITLSVD</sequence>
<organism evidence="1 2">
    <name type="scientific">Pistacia integerrima</name>
    <dbReference type="NCBI Taxonomy" id="434235"/>
    <lineage>
        <taxon>Eukaryota</taxon>
        <taxon>Viridiplantae</taxon>
        <taxon>Streptophyta</taxon>
        <taxon>Embryophyta</taxon>
        <taxon>Tracheophyta</taxon>
        <taxon>Spermatophyta</taxon>
        <taxon>Magnoliopsida</taxon>
        <taxon>eudicotyledons</taxon>
        <taxon>Gunneridae</taxon>
        <taxon>Pentapetalae</taxon>
        <taxon>rosids</taxon>
        <taxon>malvids</taxon>
        <taxon>Sapindales</taxon>
        <taxon>Anacardiaceae</taxon>
        <taxon>Pistacia</taxon>
    </lineage>
</organism>
<accession>A0ACC0XCS7</accession>